<feature type="compositionally biased region" description="Low complexity" evidence="7">
    <location>
        <begin position="298"/>
        <end position="317"/>
    </location>
</feature>
<dbReference type="GO" id="GO:0005634">
    <property type="term" value="C:nucleus"/>
    <property type="evidence" value="ECO:0007669"/>
    <property type="project" value="UniProtKB-SubCell"/>
</dbReference>
<dbReference type="STRING" id="5353.A0A1Q3EDI8"/>
<evidence type="ECO:0000256" key="3">
    <source>
        <dbReference type="ARBA" id="ARBA00023015"/>
    </source>
</evidence>
<dbReference type="Pfam" id="PF04082">
    <property type="entry name" value="Fungal_trans"/>
    <property type="match status" value="1"/>
</dbReference>
<evidence type="ECO:0000256" key="4">
    <source>
        <dbReference type="ARBA" id="ARBA00023125"/>
    </source>
</evidence>
<dbReference type="GO" id="GO:0008270">
    <property type="term" value="F:zinc ion binding"/>
    <property type="evidence" value="ECO:0007669"/>
    <property type="project" value="InterPro"/>
</dbReference>
<dbReference type="GO" id="GO:0000981">
    <property type="term" value="F:DNA-binding transcription factor activity, RNA polymerase II-specific"/>
    <property type="evidence" value="ECO:0007669"/>
    <property type="project" value="InterPro"/>
</dbReference>
<keyword evidence="3" id="KW-0805">Transcription regulation</keyword>
<feature type="region of interest" description="Disordered" evidence="7">
    <location>
        <begin position="297"/>
        <end position="320"/>
    </location>
</feature>
<proteinExistence type="predicted"/>
<dbReference type="GO" id="GO:0006351">
    <property type="term" value="P:DNA-templated transcription"/>
    <property type="evidence" value="ECO:0007669"/>
    <property type="project" value="InterPro"/>
</dbReference>
<dbReference type="GO" id="GO:0000976">
    <property type="term" value="F:transcription cis-regulatory region binding"/>
    <property type="evidence" value="ECO:0007669"/>
    <property type="project" value="TreeGrafter"/>
</dbReference>
<dbReference type="Pfam" id="PF00172">
    <property type="entry name" value="Zn_clus"/>
    <property type="match status" value="1"/>
</dbReference>
<keyword evidence="6" id="KW-0539">Nucleus</keyword>
<feature type="compositionally biased region" description="Polar residues" evidence="7">
    <location>
        <begin position="163"/>
        <end position="172"/>
    </location>
</feature>
<evidence type="ECO:0000256" key="7">
    <source>
        <dbReference type="SAM" id="MobiDB-lite"/>
    </source>
</evidence>
<reference evidence="9 10" key="2">
    <citation type="submission" date="2017-02" db="EMBL/GenBank/DDBJ databases">
        <title>A genome survey and senescence transcriptome analysis in Lentinula edodes.</title>
        <authorList>
            <person name="Sakamoto Y."/>
            <person name="Nakade K."/>
            <person name="Sato S."/>
            <person name="Yoshida Y."/>
            <person name="Miyazaki K."/>
            <person name="Natsume S."/>
            <person name="Konno N."/>
        </authorList>
    </citation>
    <scope>NUCLEOTIDE SEQUENCE [LARGE SCALE GENOMIC DNA]</scope>
    <source>
        <strain evidence="9 10">NBRC 111202</strain>
    </source>
</reference>
<name>A0A1Q3EDI8_LENED</name>
<keyword evidence="2" id="KW-0479">Metal-binding</keyword>
<reference evidence="9 10" key="1">
    <citation type="submission" date="2016-08" db="EMBL/GenBank/DDBJ databases">
        <authorList>
            <consortium name="Lentinula edodes genome sequencing consortium"/>
            <person name="Sakamoto Y."/>
            <person name="Nakade K."/>
            <person name="Sato S."/>
            <person name="Yoshida Y."/>
            <person name="Miyazaki K."/>
            <person name="Natsume S."/>
            <person name="Konno N."/>
        </authorList>
    </citation>
    <scope>NUCLEOTIDE SEQUENCE [LARGE SCALE GENOMIC DNA]</scope>
    <source>
        <strain evidence="9 10">NBRC 111202</strain>
    </source>
</reference>
<dbReference type="EMBL" id="BDGU01000239">
    <property type="protein sequence ID" value="GAW05232.1"/>
    <property type="molecule type" value="Genomic_DNA"/>
</dbReference>
<dbReference type="InterPro" id="IPR001138">
    <property type="entry name" value="Zn2Cys6_DnaBD"/>
</dbReference>
<dbReference type="CDD" id="cd12148">
    <property type="entry name" value="fungal_TF_MHR"/>
    <property type="match status" value="1"/>
</dbReference>
<dbReference type="InterPro" id="IPR036864">
    <property type="entry name" value="Zn2-C6_fun-type_DNA-bd_sf"/>
</dbReference>
<evidence type="ECO:0000256" key="6">
    <source>
        <dbReference type="ARBA" id="ARBA00023242"/>
    </source>
</evidence>
<protein>
    <recommendedName>
        <fullName evidence="8">Zn(2)-C6 fungal-type domain-containing protein</fullName>
    </recommendedName>
</protein>
<dbReference type="SMART" id="SM00906">
    <property type="entry name" value="Fungal_trans"/>
    <property type="match status" value="1"/>
</dbReference>
<dbReference type="PANTHER" id="PTHR31845:SF19">
    <property type="entry name" value="TRANSCRIPTION FACTOR DOMAIN-CONTAINING PROTEIN"/>
    <property type="match status" value="1"/>
</dbReference>
<keyword evidence="10" id="KW-1185">Reference proteome</keyword>
<dbReference type="InterPro" id="IPR051089">
    <property type="entry name" value="prtT"/>
</dbReference>
<keyword evidence="5" id="KW-0804">Transcription</keyword>
<feature type="compositionally biased region" description="Low complexity" evidence="7">
    <location>
        <begin position="380"/>
        <end position="392"/>
    </location>
</feature>
<sequence length="1049" mass="116608">MTRNDTELNHSNCEKIWTSLTEAHRPTLMNDHYIHRQWNTAFNQPQVQLEQEYDYQQLQSNDSQYRQYPNFSQSIPNDYPFNPSIQSSTSPYTLNQGYEFNSTRSQNASVSNNFLPGSSAIQQQQHFKGVSTPYDTSFANTVDSMRTQRPALSLSPPPIIGPTSLSLQTNVISDRPNERASSSVRGPKGKRPRMNDHNYEGGDDEDIDAVEAKEKATKPGACQRCKTLKVRCEFKTDTDPCKRCLNGGHECVIPGRKKRRTPPKREHLLNEIQKQADEIQKLMAKLAKLEEANKQKSSLHSAGLSESSSPPILSPSSTHDSAYFSSDLASATQVSPGANQDVEDWIAKARESLAEFGGFIGIGGASMPKSYIVEQDPESLSDSGGDTDSSLDAPRSNGEYEFAVVDDEGEERSPQGSEIKRPMGKRLSNSSAGSISGFKKKESTGKSVTIPNEAVPFGLMAELSYKNIRERGSNSEVETDEPGAETGVANANFFRPSPGPDPARTQTTNLPQLPHILARGIITPSDAEKLFKIFFDLVNPSVSIVDPVLYTAQKTVYRSPFLFTTICAISSRFYDEKPGLYVQIMNYAQLAAGTALIGGPKNIEMCIAYILLSLYPPPLKRWEESRGWLYLGVAIRIATELNLHLPNTAKPQNEMHAREQLNRTRVWLNCFNLDRSTGSQNGKPPIISNNDYIANHSEDWWKLSPYNMKNFDIQLCCYNSELKVMSNFRSKIYNDPDHATGLNKDVDFVKIAAETDEEFLALQTKWFPILDENVDKNDPPGHFRLGLLKLAFGYARLIVLSYGFQHAFGKNSSNDNPFLDRCMNAANDIVQTMVEDIGRPEQRIFIRHGPEAQSVFVAFAAAFLVKLLQPKFAAYIDASKRAAIRFRVQSVIDFFSTPEIAIDNRHGPKLYARFLKSLIASPMVAELNSPGHNKFRRKSNRNKSSTPNAESESVDFTSNGINHTSAYASPATTTHSLSPPPSTAAMSFDQFAPSGGAIDPFVPDNVALQGSAYDPNVMDYLGSMPSDDELMRFHSMNDQSIWQDVTVSG</sequence>
<keyword evidence="4" id="KW-0238">DNA-binding</keyword>
<evidence type="ECO:0000313" key="9">
    <source>
        <dbReference type="EMBL" id="GAW05232.1"/>
    </source>
</evidence>
<dbReference type="SMART" id="SM00066">
    <property type="entry name" value="GAL4"/>
    <property type="match status" value="1"/>
</dbReference>
<dbReference type="InterPro" id="IPR007219">
    <property type="entry name" value="XnlR_reg_dom"/>
</dbReference>
<dbReference type="AlphaFoldDB" id="A0A1Q3EDI8"/>
<dbReference type="PROSITE" id="PS50048">
    <property type="entry name" value="ZN2_CY6_FUNGAL_2"/>
    <property type="match status" value="1"/>
</dbReference>
<dbReference type="CDD" id="cd00067">
    <property type="entry name" value="GAL4"/>
    <property type="match status" value="1"/>
</dbReference>
<accession>A0A1Q3EDI8</accession>
<evidence type="ECO:0000256" key="5">
    <source>
        <dbReference type="ARBA" id="ARBA00023163"/>
    </source>
</evidence>
<organism evidence="9 10">
    <name type="scientific">Lentinula edodes</name>
    <name type="common">Shiitake mushroom</name>
    <name type="synonym">Lentinus edodes</name>
    <dbReference type="NCBI Taxonomy" id="5353"/>
    <lineage>
        <taxon>Eukaryota</taxon>
        <taxon>Fungi</taxon>
        <taxon>Dikarya</taxon>
        <taxon>Basidiomycota</taxon>
        <taxon>Agaricomycotina</taxon>
        <taxon>Agaricomycetes</taxon>
        <taxon>Agaricomycetidae</taxon>
        <taxon>Agaricales</taxon>
        <taxon>Marasmiineae</taxon>
        <taxon>Omphalotaceae</taxon>
        <taxon>Lentinula</taxon>
    </lineage>
</organism>
<feature type="region of interest" description="Disordered" evidence="7">
    <location>
        <begin position="375"/>
        <end position="449"/>
    </location>
</feature>
<dbReference type="Proteomes" id="UP000188533">
    <property type="component" value="Unassembled WGS sequence"/>
</dbReference>
<comment type="subcellular location">
    <subcellularLocation>
        <location evidence="1">Nucleus</location>
    </subcellularLocation>
</comment>
<feature type="region of interest" description="Disordered" evidence="7">
    <location>
        <begin position="929"/>
        <end position="958"/>
    </location>
</feature>
<dbReference type="SUPFAM" id="SSF57701">
    <property type="entry name" value="Zn2/Cys6 DNA-binding domain"/>
    <property type="match status" value="1"/>
</dbReference>
<feature type="domain" description="Zn(2)-C6 fungal-type" evidence="8">
    <location>
        <begin position="221"/>
        <end position="253"/>
    </location>
</feature>
<evidence type="ECO:0000313" key="10">
    <source>
        <dbReference type="Proteomes" id="UP000188533"/>
    </source>
</evidence>
<dbReference type="PROSITE" id="PS00463">
    <property type="entry name" value="ZN2_CY6_FUNGAL_1"/>
    <property type="match status" value="1"/>
</dbReference>
<evidence type="ECO:0000256" key="1">
    <source>
        <dbReference type="ARBA" id="ARBA00004123"/>
    </source>
</evidence>
<feature type="region of interest" description="Disordered" evidence="7">
    <location>
        <begin position="471"/>
        <end position="509"/>
    </location>
</feature>
<gene>
    <name evidence="9" type="ORF">LENED_007074</name>
</gene>
<comment type="caution">
    <text evidence="9">The sequence shown here is derived from an EMBL/GenBank/DDBJ whole genome shotgun (WGS) entry which is preliminary data.</text>
</comment>
<evidence type="ECO:0000259" key="8">
    <source>
        <dbReference type="PROSITE" id="PS50048"/>
    </source>
</evidence>
<feature type="region of interest" description="Disordered" evidence="7">
    <location>
        <begin position="149"/>
        <end position="206"/>
    </location>
</feature>
<dbReference type="Gene3D" id="4.10.240.10">
    <property type="entry name" value="Zn(2)-C6 fungal-type DNA-binding domain"/>
    <property type="match status" value="1"/>
</dbReference>
<evidence type="ECO:0000256" key="2">
    <source>
        <dbReference type="ARBA" id="ARBA00022723"/>
    </source>
</evidence>
<dbReference type="PANTHER" id="PTHR31845">
    <property type="entry name" value="FINGER DOMAIN PROTEIN, PUTATIVE-RELATED"/>
    <property type="match status" value="1"/>
</dbReference>
<feature type="compositionally biased region" description="Polar residues" evidence="7">
    <location>
        <begin position="942"/>
        <end position="958"/>
    </location>
</feature>